<reference evidence="2" key="1">
    <citation type="submission" date="2021-02" db="EMBL/GenBank/DDBJ databases">
        <authorList>
            <person name="Dougan E. K."/>
            <person name="Rhodes N."/>
            <person name="Thang M."/>
            <person name="Chan C."/>
        </authorList>
    </citation>
    <scope>NUCLEOTIDE SEQUENCE</scope>
</reference>
<dbReference type="PANTHER" id="PTHR43404:SF1">
    <property type="entry name" value="MNN4P"/>
    <property type="match status" value="1"/>
</dbReference>
<name>A0A812R0C6_9DINO</name>
<protein>
    <recommendedName>
        <fullName evidence="1">LicD/FKTN/FKRP nucleotidyltransferase domain-containing protein</fullName>
    </recommendedName>
</protein>
<sequence>MGVMVAKARHQAKRLRCWAFPAHGKGGHRCPRLPKSAALLLSLSLGLLLVSLCYLNQRLSHVDVNYAPSRWIAPDLRTQRNSLIDLLREVDLLFTALNVEYFVFAGTALGVEREHDIIQHDTDVDVAIFKDQLHLLQQTRILPSAPERFALQIWGNHQNEGHLRDEAIALRLIDKQTGLYADVFLMDRSNPSRVKSAATSLALQGCYACPKSKRKRKQRWFNISTSIILPLRRCPTRLNITVSCVAQPEELLLYFYGPDWRIPKK</sequence>
<dbReference type="InterPro" id="IPR052942">
    <property type="entry name" value="LPS_cholinephosphotransferase"/>
</dbReference>
<proteinExistence type="predicted"/>
<dbReference type="Pfam" id="PF04991">
    <property type="entry name" value="LicD"/>
    <property type="match status" value="1"/>
</dbReference>
<dbReference type="Proteomes" id="UP000604046">
    <property type="component" value="Unassembled WGS sequence"/>
</dbReference>
<organism evidence="2 3">
    <name type="scientific">Symbiodinium natans</name>
    <dbReference type="NCBI Taxonomy" id="878477"/>
    <lineage>
        <taxon>Eukaryota</taxon>
        <taxon>Sar</taxon>
        <taxon>Alveolata</taxon>
        <taxon>Dinophyceae</taxon>
        <taxon>Suessiales</taxon>
        <taxon>Symbiodiniaceae</taxon>
        <taxon>Symbiodinium</taxon>
    </lineage>
</organism>
<gene>
    <name evidence="2" type="ORF">SNAT2548_LOCUS22453</name>
</gene>
<dbReference type="AlphaFoldDB" id="A0A812R0C6"/>
<evidence type="ECO:0000259" key="1">
    <source>
        <dbReference type="Pfam" id="PF04991"/>
    </source>
</evidence>
<dbReference type="GO" id="GO:0009100">
    <property type="term" value="P:glycoprotein metabolic process"/>
    <property type="evidence" value="ECO:0007669"/>
    <property type="project" value="UniProtKB-ARBA"/>
</dbReference>
<feature type="domain" description="LicD/FKTN/FKRP nucleotidyltransferase" evidence="1">
    <location>
        <begin position="98"/>
        <end position="210"/>
    </location>
</feature>
<accession>A0A812R0C6</accession>
<evidence type="ECO:0000313" key="2">
    <source>
        <dbReference type="EMBL" id="CAE7412853.1"/>
    </source>
</evidence>
<dbReference type="InterPro" id="IPR007074">
    <property type="entry name" value="LicD/FKTN/FKRP_NTP_transf"/>
</dbReference>
<evidence type="ECO:0000313" key="3">
    <source>
        <dbReference type="Proteomes" id="UP000604046"/>
    </source>
</evidence>
<dbReference type="EMBL" id="CAJNDS010002290">
    <property type="protein sequence ID" value="CAE7412853.1"/>
    <property type="molecule type" value="Genomic_DNA"/>
</dbReference>
<keyword evidence="3" id="KW-1185">Reference proteome</keyword>
<comment type="caution">
    <text evidence="2">The sequence shown here is derived from an EMBL/GenBank/DDBJ whole genome shotgun (WGS) entry which is preliminary data.</text>
</comment>
<dbReference type="PANTHER" id="PTHR43404">
    <property type="entry name" value="LIPOPOLYSACCHARIDE CHOLINEPHOSPHOTRANSFERASE LICD"/>
    <property type="match status" value="1"/>
</dbReference>